<reference evidence="1 2" key="1">
    <citation type="submission" date="2019-11" db="EMBL/GenBank/DDBJ databases">
        <title>Characterisation of Fundicoccus ignavus gen. nov. sp. nov., a novel genus of the family Aerococcaceae from bulk tank milk.</title>
        <authorList>
            <person name="Siebert A."/>
            <person name="Huptas C."/>
            <person name="Wenning M."/>
            <person name="Scherer S."/>
            <person name="Doll E.V."/>
        </authorList>
    </citation>
    <scope>NUCLEOTIDE SEQUENCE [LARGE SCALE GENOMIC DNA]</scope>
    <source>
        <strain evidence="1 2">DSM 109652</strain>
    </source>
</reference>
<comment type="caution">
    <text evidence="1">The sequence shown here is derived from an EMBL/GenBank/DDBJ whole genome shotgun (WGS) entry which is preliminary data.</text>
</comment>
<dbReference type="AlphaFoldDB" id="A0A844CCU7"/>
<dbReference type="EMBL" id="WJQT01000023">
    <property type="protein sequence ID" value="MRJ48227.1"/>
    <property type="molecule type" value="Genomic_DNA"/>
</dbReference>
<name>A0A844CCU7_9LACT</name>
<organism evidence="1 2">
    <name type="scientific">Fundicoccus ignavus</name>
    <dbReference type="NCBI Taxonomy" id="2664442"/>
    <lineage>
        <taxon>Bacteria</taxon>
        <taxon>Bacillati</taxon>
        <taxon>Bacillota</taxon>
        <taxon>Bacilli</taxon>
        <taxon>Lactobacillales</taxon>
        <taxon>Aerococcaceae</taxon>
        <taxon>Fundicoccus</taxon>
    </lineage>
</organism>
<accession>A0A844CCU7</accession>
<gene>
    <name evidence="1" type="ORF">GF867_11695</name>
</gene>
<dbReference type="Proteomes" id="UP000440066">
    <property type="component" value="Unassembled WGS sequence"/>
</dbReference>
<evidence type="ECO:0000313" key="1">
    <source>
        <dbReference type="EMBL" id="MRJ48227.1"/>
    </source>
</evidence>
<sequence>MGDALLQKTYTVDVLSKKRINNSGIVAQYNVEISHDAIIPRELFMQTQNELNRRSELRKSKNKLKKKSVYSEQYALSNVLVCSELAIFIEEWHGIIKYQLQQSGDVQLE</sequence>
<proteinExistence type="predicted"/>
<evidence type="ECO:0000313" key="2">
    <source>
        <dbReference type="Proteomes" id="UP000440066"/>
    </source>
</evidence>
<protein>
    <submittedName>
        <fullName evidence="1">Uncharacterized protein</fullName>
    </submittedName>
</protein>